<dbReference type="GO" id="GO:0005737">
    <property type="term" value="C:cytoplasm"/>
    <property type="evidence" value="ECO:0007669"/>
    <property type="project" value="TreeGrafter"/>
</dbReference>
<dbReference type="Gene3D" id="1.10.150.50">
    <property type="entry name" value="Transcription Factor, Ets-1"/>
    <property type="match status" value="1"/>
</dbReference>
<dbReference type="STRING" id="387005.A0A183HDK6"/>
<name>A0A183HDK6_9BILA</name>
<dbReference type="SUPFAM" id="SSF47769">
    <property type="entry name" value="SAM/Pointed domain"/>
    <property type="match status" value="1"/>
</dbReference>
<dbReference type="InterPro" id="IPR001660">
    <property type="entry name" value="SAM"/>
</dbReference>
<reference evidence="6" key="1">
    <citation type="submission" date="2016-06" db="UniProtKB">
        <authorList>
            <consortium name="WormBaseParasite"/>
        </authorList>
    </citation>
    <scope>IDENTIFICATION</scope>
</reference>
<dbReference type="PANTHER" id="PTHR10627:SF69">
    <property type="entry name" value="PROTEIN BICAUDAL C"/>
    <property type="match status" value="1"/>
</dbReference>
<organism evidence="6">
    <name type="scientific">Onchocerca flexuosa</name>
    <dbReference type="NCBI Taxonomy" id="387005"/>
    <lineage>
        <taxon>Eukaryota</taxon>
        <taxon>Metazoa</taxon>
        <taxon>Ecdysozoa</taxon>
        <taxon>Nematoda</taxon>
        <taxon>Chromadorea</taxon>
        <taxon>Rhabditida</taxon>
        <taxon>Spirurina</taxon>
        <taxon>Spiruromorpha</taxon>
        <taxon>Filarioidea</taxon>
        <taxon>Onchocercidae</taxon>
        <taxon>Onchocerca</taxon>
    </lineage>
</organism>
<evidence type="ECO:0000256" key="2">
    <source>
        <dbReference type="SAM" id="Coils"/>
    </source>
</evidence>
<dbReference type="Pfam" id="PF00536">
    <property type="entry name" value="SAM_1"/>
    <property type="match status" value="1"/>
</dbReference>
<evidence type="ECO:0000259" key="3">
    <source>
        <dbReference type="PROSITE" id="PS50105"/>
    </source>
</evidence>
<evidence type="ECO:0000313" key="6">
    <source>
        <dbReference type="WBParaSite" id="OFLC_0000556701-mRNA-1"/>
    </source>
</evidence>
<dbReference type="AlphaFoldDB" id="A0A183HDK6"/>
<accession>A0A183HDK6</accession>
<evidence type="ECO:0000256" key="1">
    <source>
        <dbReference type="ARBA" id="ARBA00022737"/>
    </source>
</evidence>
<dbReference type="PANTHER" id="PTHR10627">
    <property type="entry name" value="SCP160"/>
    <property type="match status" value="1"/>
</dbReference>
<gene>
    <name evidence="4" type="ORF">OFLC_LOCUS5566</name>
</gene>
<proteinExistence type="predicted"/>
<evidence type="ECO:0000313" key="4">
    <source>
        <dbReference type="EMBL" id="VDO43569.1"/>
    </source>
</evidence>
<keyword evidence="5" id="KW-1185">Reference proteome</keyword>
<protein>
    <submittedName>
        <fullName evidence="6">SAM domain-containing protein</fullName>
    </submittedName>
</protein>
<keyword evidence="2" id="KW-0175">Coiled coil</keyword>
<reference evidence="4 5" key="2">
    <citation type="submission" date="2018-11" db="EMBL/GenBank/DDBJ databases">
        <authorList>
            <consortium name="Pathogen Informatics"/>
        </authorList>
    </citation>
    <scope>NUCLEOTIDE SEQUENCE [LARGE SCALE GENOMIC DNA]</scope>
</reference>
<evidence type="ECO:0000313" key="5">
    <source>
        <dbReference type="Proteomes" id="UP000267606"/>
    </source>
</evidence>
<dbReference type="EMBL" id="UZAJ01004848">
    <property type="protein sequence ID" value="VDO43569.1"/>
    <property type="molecule type" value="Genomic_DNA"/>
</dbReference>
<sequence length="180" mass="21065">MEVNSLTELLSQLKLEKYIELFEIENIDLNLFLELNDDDLIEIGIKAYGPRKKMLNVIQRYRTDGTLICKNDSKVISYPYNKERKQLKLHSEQVINELMESQQRLVECQQELRQAQSLKMKYRPMLKSISEVCPQAQKIAYIILQEVRQANGKGSSLEKDVFAIIKNIDKIQKKMVELSQ</sequence>
<dbReference type="InterPro" id="IPR013761">
    <property type="entry name" value="SAM/pointed_sf"/>
</dbReference>
<keyword evidence="1" id="KW-0677">Repeat</keyword>
<dbReference type="WBParaSite" id="OFLC_0000556701-mRNA-1">
    <property type="protein sequence ID" value="OFLC_0000556701-mRNA-1"/>
    <property type="gene ID" value="OFLC_0000556701"/>
</dbReference>
<dbReference type="PROSITE" id="PS50105">
    <property type="entry name" value="SAM_DOMAIN"/>
    <property type="match status" value="1"/>
</dbReference>
<dbReference type="SMART" id="SM00454">
    <property type="entry name" value="SAM"/>
    <property type="match status" value="1"/>
</dbReference>
<feature type="coiled-coil region" evidence="2">
    <location>
        <begin position="91"/>
        <end position="118"/>
    </location>
</feature>
<dbReference type="Proteomes" id="UP000267606">
    <property type="component" value="Unassembled WGS sequence"/>
</dbReference>
<feature type="domain" description="SAM" evidence="3">
    <location>
        <begin position="1"/>
        <end position="64"/>
    </location>
</feature>